<keyword evidence="5 10" id="KW-0680">Restriction system</keyword>
<keyword evidence="3" id="KW-0540">Nuclease</keyword>
<dbReference type="Gene3D" id="3.90.1570.50">
    <property type="match status" value="1"/>
</dbReference>
<name>A0ABW8XZL1_9FLAO</name>
<comment type="subunit">
    <text evidence="10">The type I restriction/modification system is composed of three polypeptides R, M and S.</text>
</comment>
<dbReference type="Proteomes" id="UP001629058">
    <property type="component" value="Unassembled WGS sequence"/>
</dbReference>
<comment type="function">
    <text evidence="10">Subunit R is required for both nuclease and ATPase activities, but not for modification.</text>
</comment>
<dbReference type="GO" id="GO:0009035">
    <property type="term" value="F:type I site-specific deoxyribonuclease activity"/>
    <property type="evidence" value="ECO:0007669"/>
    <property type="project" value="UniProtKB-EC"/>
</dbReference>
<evidence type="ECO:0000256" key="1">
    <source>
        <dbReference type="ARBA" id="ARBA00000851"/>
    </source>
</evidence>
<keyword evidence="8 10" id="KW-0067">ATP-binding</keyword>
<dbReference type="Pfam" id="PF18766">
    <property type="entry name" value="SWI2_SNF2"/>
    <property type="match status" value="1"/>
</dbReference>
<dbReference type="EC" id="3.1.21.3" evidence="10"/>
<comment type="similarity">
    <text evidence="2 10">Belongs to the HsdR family.</text>
</comment>
<dbReference type="Pfam" id="PF22679">
    <property type="entry name" value="T1R_D3-like"/>
    <property type="match status" value="1"/>
</dbReference>
<dbReference type="Pfam" id="PF04313">
    <property type="entry name" value="HSDR_N"/>
    <property type="match status" value="1"/>
</dbReference>
<dbReference type="CDD" id="cd18800">
    <property type="entry name" value="SF2_C_EcoR124I-like"/>
    <property type="match status" value="1"/>
</dbReference>
<dbReference type="EMBL" id="JBELPY010000001">
    <property type="protein sequence ID" value="MFL9832576.1"/>
    <property type="molecule type" value="Genomic_DNA"/>
</dbReference>
<evidence type="ECO:0000313" key="13">
    <source>
        <dbReference type="Proteomes" id="UP001629058"/>
    </source>
</evidence>
<dbReference type="InterPro" id="IPR007409">
    <property type="entry name" value="Restrct_endonuc_type1_HsdR_N"/>
</dbReference>
<dbReference type="Gene3D" id="3.40.50.300">
    <property type="entry name" value="P-loop containing nucleotide triphosphate hydrolases"/>
    <property type="match status" value="2"/>
</dbReference>
<dbReference type="InterPro" id="IPR051268">
    <property type="entry name" value="Type-I_R_enzyme_R_subunit"/>
</dbReference>
<dbReference type="InterPro" id="IPR004473">
    <property type="entry name" value="Restrct_endonuc_typeI_HsdR"/>
</dbReference>
<proteinExistence type="inferred from homology"/>
<evidence type="ECO:0000256" key="3">
    <source>
        <dbReference type="ARBA" id="ARBA00022722"/>
    </source>
</evidence>
<keyword evidence="9 10" id="KW-0238">DNA-binding</keyword>
<keyword evidence="7 10" id="KW-0378">Hydrolase</keyword>
<keyword evidence="6" id="KW-0255">Endonuclease</keyword>
<evidence type="ECO:0000256" key="5">
    <source>
        <dbReference type="ARBA" id="ARBA00022747"/>
    </source>
</evidence>
<keyword evidence="4 10" id="KW-0547">Nucleotide-binding</keyword>
<dbReference type="CDD" id="cd18030">
    <property type="entry name" value="DEXHc_RE_I_HsdR"/>
    <property type="match status" value="1"/>
</dbReference>
<evidence type="ECO:0000313" key="12">
    <source>
        <dbReference type="EMBL" id="MFL9832576.1"/>
    </source>
</evidence>
<evidence type="ECO:0000256" key="10">
    <source>
        <dbReference type="RuleBase" id="RU364115"/>
    </source>
</evidence>
<dbReference type="Pfam" id="PF11867">
    <property type="entry name" value="T1RH-like_C"/>
    <property type="match status" value="1"/>
</dbReference>
<evidence type="ECO:0000256" key="4">
    <source>
        <dbReference type="ARBA" id="ARBA00022741"/>
    </source>
</evidence>
<dbReference type="InterPro" id="IPR014001">
    <property type="entry name" value="Helicase_ATP-bd"/>
</dbReference>
<accession>A0ABW8XZL1</accession>
<dbReference type="RefSeq" id="WP_408086611.1">
    <property type="nucleotide sequence ID" value="NZ_JBELPY010000001.1"/>
</dbReference>
<dbReference type="PROSITE" id="PS51192">
    <property type="entry name" value="HELICASE_ATP_BIND_1"/>
    <property type="match status" value="1"/>
</dbReference>
<dbReference type="CDD" id="cd22332">
    <property type="entry name" value="HsdR_N"/>
    <property type="match status" value="1"/>
</dbReference>
<reference evidence="12 13" key="1">
    <citation type="submission" date="2024-06" db="EMBL/GenBank/DDBJ databases">
        <authorList>
            <person name="Kaempfer P."/>
            <person name="Viver T."/>
        </authorList>
    </citation>
    <scope>NUCLEOTIDE SEQUENCE [LARGE SCALE GENOMIC DNA]</scope>
    <source>
        <strain evidence="12 13">ST-37</strain>
    </source>
</reference>
<dbReference type="PANTHER" id="PTHR30195">
    <property type="entry name" value="TYPE I SITE-SPECIFIC DEOXYRIBONUCLEASE PROTEIN SUBUNIT M AND R"/>
    <property type="match status" value="1"/>
</dbReference>
<comment type="caution">
    <text evidence="12">The sequence shown here is derived from an EMBL/GenBank/DDBJ whole genome shotgun (WGS) entry which is preliminary data.</text>
</comment>
<dbReference type="InterPro" id="IPR021810">
    <property type="entry name" value="T1RH-like_C"/>
</dbReference>
<dbReference type="InterPro" id="IPR055180">
    <property type="entry name" value="HsdR_RecA-like_helicase_dom_2"/>
</dbReference>
<keyword evidence="13" id="KW-1185">Reference proteome</keyword>
<dbReference type="SMART" id="SM00487">
    <property type="entry name" value="DEXDc"/>
    <property type="match status" value="1"/>
</dbReference>
<evidence type="ECO:0000256" key="2">
    <source>
        <dbReference type="ARBA" id="ARBA00008598"/>
    </source>
</evidence>
<dbReference type="InterPro" id="IPR040980">
    <property type="entry name" value="SWI2_SNF2"/>
</dbReference>
<protein>
    <recommendedName>
        <fullName evidence="10">Type I restriction enzyme endonuclease subunit</fullName>
        <shortName evidence="10">R protein</shortName>
        <ecNumber evidence="10">3.1.21.3</ecNumber>
    </recommendedName>
</protein>
<evidence type="ECO:0000256" key="8">
    <source>
        <dbReference type="ARBA" id="ARBA00022840"/>
    </source>
</evidence>
<dbReference type="NCBIfam" id="TIGR00348">
    <property type="entry name" value="hsdR"/>
    <property type="match status" value="1"/>
</dbReference>
<evidence type="ECO:0000259" key="11">
    <source>
        <dbReference type="PROSITE" id="PS51192"/>
    </source>
</evidence>
<dbReference type="InterPro" id="IPR027417">
    <property type="entry name" value="P-loop_NTPase"/>
</dbReference>
<dbReference type="PANTHER" id="PTHR30195:SF15">
    <property type="entry name" value="TYPE I RESTRICTION ENZYME HINDI ENDONUCLEASE SUBUNIT"/>
    <property type="match status" value="1"/>
</dbReference>
<feature type="domain" description="Helicase ATP-binding" evidence="11">
    <location>
        <begin position="333"/>
        <end position="520"/>
    </location>
</feature>
<comment type="catalytic activity">
    <reaction evidence="1 10">
        <text>Endonucleolytic cleavage of DNA to give random double-stranded fragments with terminal 5'-phosphates, ATP is simultaneously hydrolyzed.</text>
        <dbReference type="EC" id="3.1.21.3"/>
    </reaction>
</comment>
<sequence length="1097" mass="126203">MDTPSFIEDHISQIPALKLLMNMGWKYLSPDEALAARGSRSSNVLLEDILKGQLRKINKIEYKQKEFAFSETNINNAILAIRDLPVQDGFLAANKACYELITLGKSFDQTVLGDKKGFSFRYIDWENPANNVYHVTEEYSVLRSDRTDHYRPDIVLFINGIPMVVIECKSPKIKDPVEKAIEQHLRNQQEDGIRSLYLYSNLTLALATHEAKYATTATNKEFWGVWKELFRTKEEERVWENEVGILKHKTLPDNERTALFKERFKKVWLYFENLEQEEQTVTTQDKLLFSFCHPQRLLDIIYNFTLYDDGIKKVARYQQYFAIKNTLSKILEKDTKGRHEGGVIWHTQGSGKSLTMVMLAQLIAAHPQIKNPKILMVTDRIDLDDQITETFKKCHVPVVNANKGASKEIAKKLRGEILTEKELDDLKKDTSLLKLITESGDAVITTLIHKFEAAVNASPQSFDSPEIFILIDEGHRSQYGSFNVKMQKVFPNACFIAFTGTPLMKKEKSTANKFGGIIDVYSITDAVADGAVVPLLYEGRHNLIEVNEKPLDNYFDKVSEPLTPYGKAALKRKYSSKNILNKADQVIYARAWDITEHYVDNFQGTGFKGQLVTPNKAAAIKYKEYLDEIGKVTSEIIISAPDTREGEEDAFDVSDDKVKKFWNARIDKYGTQDKYEKSVIGAFKKQDFPEIIIVVDKLLTGFDAPRNIVLYLTRQLKEHTLLQAIARVNRVYPGKDYGYIIDYFGNLENLDNAIRTYSGENMFDAQDLEGSWTNIAEEIKKLPQAHSEVWDIFKIIKNKYDEPAYEELLRDEAIRHQFYEKVSVFARLLKMALSSIDFSNHTPEKQIDKYKSDLKFFLALRISVKRRFSDDIDYKEYEPQVQKLIDKHITTEGEVLRITDLVNIFDKEQREAEVEKLTGKAAKADHIASRTIRAINIKMNEDPVFYKKLSRLIREAIEEYHQQRIDEAEFLKKAKEYEDAFLKGQRDNVPDNLRGNDTGIAIFNLVTDIFTALLSDKVEIATELAVGIDQVIRSVVYENGQLMVDWQNKPDIEGKIRIAIDDYIFDLKSKYDIDLSFNDIDQTVEEALKVAKIKFVL</sequence>
<evidence type="ECO:0000256" key="9">
    <source>
        <dbReference type="ARBA" id="ARBA00023125"/>
    </source>
</evidence>
<organism evidence="12 13">
    <name type="scientific">Chryseobacterium terrae</name>
    <dbReference type="NCBI Taxonomy" id="3163299"/>
    <lineage>
        <taxon>Bacteria</taxon>
        <taxon>Pseudomonadati</taxon>
        <taxon>Bacteroidota</taxon>
        <taxon>Flavobacteriia</taxon>
        <taxon>Flavobacteriales</taxon>
        <taxon>Weeksellaceae</taxon>
        <taxon>Chryseobacterium group</taxon>
        <taxon>Chryseobacterium</taxon>
    </lineage>
</organism>
<dbReference type="SUPFAM" id="SSF52540">
    <property type="entry name" value="P-loop containing nucleoside triphosphate hydrolases"/>
    <property type="match status" value="1"/>
</dbReference>
<evidence type="ECO:0000256" key="7">
    <source>
        <dbReference type="ARBA" id="ARBA00022801"/>
    </source>
</evidence>
<evidence type="ECO:0000256" key="6">
    <source>
        <dbReference type="ARBA" id="ARBA00022759"/>
    </source>
</evidence>
<gene>
    <name evidence="12" type="ORF">ABS765_00875</name>
</gene>